<comment type="caution">
    <text evidence="7">The sequence shown here is derived from an EMBL/GenBank/DDBJ whole genome shotgun (WGS) entry which is preliminary data.</text>
</comment>
<dbReference type="PANTHER" id="PTHR47810">
    <property type="entry name" value="DNA LIGASE"/>
    <property type="match status" value="1"/>
</dbReference>
<evidence type="ECO:0000256" key="5">
    <source>
        <dbReference type="SAM" id="MobiDB-lite"/>
    </source>
</evidence>
<keyword evidence="3" id="KW-0227">DNA damage</keyword>
<reference evidence="7 8" key="1">
    <citation type="journal article" date="2018" name="Environ. Microbiol.">
        <title>Isolation and genomic characterization of Novimethylophilus kurashikiensis gen. nov. sp. nov., a new lanthanide-dependent methylotrophic species of Methylophilaceae.</title>
        <authorList>
            <person name="Lv H."/>
            <person name="Sahin N."/>
            <person name="Tani A."/>
        </authorList>
    </citation>
    <scope>NUCLEOTIDE SEQUENCE [LARGE SCALE GENOMIC DNA]</scope>
    <source>
        <strain evidence="7 8">La2-4</strain>
    </source>
</reference>
<evidence type="ECO:0000256" key="4">
    <source>
        <dbReference type="ARBA" id="ARBA00023204"/>
    </source>
</evidence>
<name>A0A2R5F971_9PROT</name>
<evidence type="ECO:0000259" key="6">
    <source>
        <dbReference type="Pfam" id="PF01068"/>
    </source>
</evidence>
<keyword evidence="1 7" id="KW-0436">Ligase</keyword>
<dbReference type="GO" id="GO:0006260">
    <property type="term" value="P:DNA replication"/>
    <property type="evidence" value="ECO:0007669"/>
    <property type="project" value="UniProtKB-KW"/>
</dbReference>
<dbReference type="RefSeq" id="WP_109015561.1">
    <property type="nucleotide sequence ID" value="NZ_BDOQ01000007.1"/>
</dbReference>
<dbReference type="Pfam" id="PF01068">
    <property type="entry name" value="DNA_ligase_A_M"/>
    <property type="match status" value="2"/>
</dbReference>
<dbReference type="OrthoDB" id="9802472at2"/>
<evidence type="ECO:0000256" key="2">
    <source>
        <dbReference type="ARBA" id="ARBA00022705"/>
    </source>
</evidence>
<feature type="region of interest" description="Disordered" evidence="5">
    <location>
        <begin position="382"/>
        <end position="406"/>
    </location>
</feature>
<dbReference type="Proteomes" id="UP000245081">
    <property type="component" value="Unassembled WGS sequence"/>
</dbReference>
<keyword evidence="8" id="KW-1185">Reference proteome</keyword>
<dbReference type="Gene3D" id="2.20.140.10">
    <property type="entry name" value="WGR domain"/>
    <property type="match status" value="1"/>
</dbReference>
<sequence>MTLSCVSQVALEYRGGGSDKIYVIQVQSEDMPGGGTTYRAVGYYGRRGATLSRTEKYHGPRLADAERAAEKLEKDKRSSSGYTTMAVAPGDKIVGMPAGVPVFGGTPATSTATPAGAASAASAASPKAIVGMIPMLAQVAAESAVEPMLAEPDWVMQQKYDGERCVISIRRGTISASNRNGHAKSISQEVATELSKLWALPDFNDDRETIVDGELLIGDRYIVYDVLKLRDVDMRKTSFVERFSMLEELLTDRPGLLAPTAWTEEDKRAMLQAAQDNNWEGVMYRNINGNYTTGRSSFLLKHKLWATASCRVLTVNAQRSIRVALLNAAGEEEFVGNVTVPVNQDIPEADDLVEVRYLYAHEGGLLYQPTLLGRRDDISEADKIADLRRPPAERTGEADAPLKAAA</sequence>
<feature type="compositionally biased region" description="Basic and acidic residues" evidence="5">
    <location>
        <begin position="382"/>
        <end position="397"/>
    </location>
</feature>
<feature type="domain" description="ATP-dependent DNA ligase family profile" evidence="6">
    <location>
        <begin position="221"/>
        <end position="303"/>
    </location>
</feature>
<feature type="domain" description="ATP-dependent DNA ligase family profile" evidence="6">
    <location>
        <begin position="134"/>
        <end position="219"/>
    </location>
</feature>
<accession>A0A2R5F971</accession>
<dbReference type="InterPro" id="IPR012310">
    <property type="entry name" value="DNA_ligase_ATP-dep_cent"/>
</dbReference>
<evidence type="ECO:0000256" key="3">
    <source>
        <dbReference type="ARBA" id="ARBA00022763"/>
    </source>
</evidence>
<gene>
    <name evidence="7" type="ORF">NMK_1968</name>
</gene>
<dbReference type="PANTHER" id="PTHR47810:SF1">
    <property type="entry name" value="DNA LIGASE B"/>
    <property type="match status" value="1"/>
</dbReference>
<dbReference type="EMBL" id="BDOQ01000007">
    <property type="protein sequence ID" value="GBG14369.1"/>
    <property type="molecule type" value="Genomic_DNA"/>
</dbReference>
<organism evidence="7 8">
    <name type="scientific">Novimethylophilus kurashikiensis</name>
    <dbReference type="NCBI Taxonomy" id="1825523"/>
    <lineage>
        <taxon>Bacteria</taxon>
        <taxon>Pseudomonadati</taxon>
        <taxon>Pseudomonadota</taxon>
        <taxon>Betaproteobacteria</taxon>
        <taxon>Nitrosomonadales</taxon>
        <taxon>Methylophilaceae</taxon>
        <taxon>Novimethylophilus</taxon>
    </lineage>
</organism>
<dbReference type="GO" id="GO:0006310">
    <property type="term" value="P:DNA recombination"/>
    <property type="evidence" value="ECO:0007669"/>
    <property type="project" value="InterPro"/>
</dbReference>
<evidence type="ECO:0000313" key="7">
    <source>
        <dbReference type="EMBL" id="GBG14369.1"/>
    </source>
</evidence>
<dbReference type="GO" id="GO:0003910">
    <property type="term" value="F:DNA ligase (ATP) activity"/>
    <property type="evidence" value="ECO:0007669"/>
    <property type="project" value="InterPro"/>
</dbReference>
<dbReference type="GO" id="GO:0005524">
    <property type="term" value="F:ATP binding"/>
    <property type="evidence" value="ECO:0007669"/>
    <property type="project" value="InterPro"/>
</dbReference>
<keyword evidence="2" id="KW-0235">DNA replication</keyword>
<evidence type="ECO:0000256" key="1">
    <source>
        <dbReference type="ARBA" id="ARBA00022598"/>
    </source>
</evidence>
<protein>
    <submittedName>
        <fullName evidence="7">DNA ligase</fullName>
    </submittedName>
</protein>
<dbReference type="SUPFAM" id="SSF56091">
    <property type="entry name" value="DNA ligase/mRNA capping enzyme, catalytic domain"/>
    <property type="match status" value="1"/>
</dbReference>
<evidence type="ECO:0000313" key="8">
    <source>
        <dbReference type="Proteomes" id="UP000245081"/>
    </source>
</evidence>
<dbReference type="Gene3D" id="3.30.470.30">
    <property type="entry name" value="DNA ligase/mRNA capping enzyme"/>
    <property type="match status" value="2"/>
</dbReference>
<dbReference type="GO" id="GO:0006281">
    <property type="term" value="P:DNA repair"/>
    <property type="evidence" value="ECO:0007669"/>
    <property type="project" value="UniProtKB-KW"/>
</dbReference>
<dbReference type="InterPro" id="IPR050326">
    <property type="entry name" value="NAD_dep_DNA_ligaseB"/>
</dbReference>
<proteinExistence type="predicted"/>
<keyword evidence="4" id="KW-0234">DNA repair</keyword>
<dbReference type="AlphaFoldDB" id="A0A2R5F971"/>